<feature type="domain" description="RanBP2-type" evidence="6">
    <location>
        <begin position="431"/>
        <end position="461"/>
    </location>
</feature>
<dbReference type="GO" id="GO:0005634">
    <property type="term" value="C:nucleus"/>
    <property type="evidence" value="ECO:0007669"/>
    <property type="project" value="TreeGrafter"/>
</dbReference>
<dbReference type="InterPro" id="IPR053000">
    <property type="entry name" value="WSS1-like_metalloprotease"/>
</dbReference>
<feature type="domain" description="WLM" evidence="7">
    <location>
        <begin position="8"/>
        <end position="262"/>
    </location>
</feature>
<dbReference type="InterPro" id="IPR036443">
    <property type="entry name" value="Znf_RanBP2_sf"/>
</dbReference>
<feature type="compositionally biased region" description="Basic and acidic residues" evidence="5">
    <location>
        <begin position="301"/>
        <end position="310"/>
    </location>
</feature>
<feature type="region of interest" description="Disordered" evidence="5">
    <location>
        <begin position="267"/>
        <end position="320"/>
    </location>
</feature>
<name>A0A550CW35_9AGAR</name>
<dbReference type="Gene3D" id="2.30.30.380">
    <property type="entry name" value="Zn-finger domain of Sec23/24"/>
    <property type="match status" value="1"/>
</dbReference>
<evidence type="ECO:0000313" key="9">
    <source>
        <dbReference type="Proteomes" id="UP000320762"/>
    </source>
</evidence>
<feature type="region of interest" description="Disordered" evidence="5">
    <location>
        <begin position="173"/>
        <end position="247"/>
    </location>
</feature>
<dbReference type="Gene3D" id="3.30.2010.10">
    <property type="entry name" value="Metalloproteases ('zincins'), catalytic domain"/>
    <property type="match status" value="1"/>
</dbReference>
<feature type="compositionally biased region" description="Polar residues" evidence="5">
    <location>
        <begin position="337"/>
        <end position="360"/>
    </location>
</feature>
<dbReference type="GO" id="GO:0008237">
    <property type="term" value="F:metallopeptidase activity"/>
    <property type="evidence" value="ECO:0007669"/>
    <property type="project" value="TreeGrafter"/>
</dbReference>
<feature type="region of interest" description="Disordered" evidence="5">
    <location>
        <begin position="337"/>
        <end position="377"/>
    </location>
</feature>
<evidence type="ECO:0000256" key="1">
    <source>
        <dbReference type="ARBA" id="ARBA00022723"/>
    </source>
</evidence>
<dbReference type="PROSITE" id="PS01358">
    <property type="entry name" value="ZF_RANBP2_1"/>
    <property type="match status" value="1"/>
</dbReference>
<evidence type="ECO:0000259" key="7">
    <source>
        <dbReference type="PROSITE" id="PS51397"/>
    </source>
</evidence>
<dbReference type="PANTHER" id="PTHR46622:SF1">
    <property type="entry name" value="DNA-DEPENDENT METALLOPROTEASE WSS1"/>
    <property type="match status" value="1"/>
</dbReference>
<evidence type="ECO:0000256" key="5">
    <source>
        <dbReference type="SAM" id="MobiDB-lite"/>
    </source>
</evidence>
<dbReference type="STRING" id="97359.A0A550CW35"/>
<dbReference type="InterPro" id="IPR013536">
    <property type="entry name" value="WLM_dom"/>
</dbReference>
<keyword evidence="9" id="KW-1185">Reference proteome</keyword>
<evidence type="ECO:0000313" key="8">
    <source>
        <dbReference type="EMBL" id="TRM68973.1"/>
    </source>
</evidence>
<dbReference type="PROSITE" id="PS51397">
    <property type="entry name" value="WLM"/>
    <property type="match status" value="1"/>
</dbReference>
<keyword evidence="3" id="KW-0862">Zinc</keyword>
<dbReference type="GO" id="GO:0008270">
    <property type="term" value="F:zinc ion binding"/>
    <property type="evidence" value="ECO:0007669"/>
    <property type="project" value="UniProtKB-KW"/>
</dbReference>
<protein>
    <submittedName>
        <fullName evidence="8">WLM domain-containing protein</fullName>
    </submittedName>
</protein>
<dbReference type="AlphaFoldDB" id="A0A550CW35"/>
<dbReference type="Pfam" id="PF00641">
    <property type="entry name" value="Zn_ribbon_RanBP"/>
    <property type="match status" value="1"/>
</dbReference>
<dbReference type="InterPro" id="IPR001876">
    <property type="entry name" value="Znf_RanBP2"/>
</dbReference>
<organism evidence="8 9">
    <name type="scientific">Schizophyllum amplum</name>
    <dbReference type="NCBI Taxonomy" id="97359"/>
    <lineage>
        <taxon>Eukaryota</taxon>
        <taxon>Fungi</taxon>
        <taxon>Dikarya</taxon>
        <taxon>Basidiomycota</taxon>
        <taxon>Agaricomycotina</taxon>
        <taxon>Agaricomycetes</taxon>
        <taxon>Agaricomycetidae</taxon>
        <taxon>Agaricales</taxon>
        <taxon>Schizophyllaceae</taxon>
        <taxon>Schizophyllum</taxon>
    </lineage>
</organism>
<dbReference type="GO" id="GO:0006281">
    <property type="term" value="P:DNA repair"/>
    <property type="evidence" value="ECO:0007669"/>
    <property type="project" value="TreeGrafter"/>
</dbReference>
<comment type="caution">
    <text evidence="8">The sequence shown here is derived from an EMBL/GenBank/DDBJ whole genome shotgun (WGS) entry which is preliminary data.</text>
</comment>
<keyword evidence="2 4" id="KW-0863">Zinc-finger</keyword>
<feature type="compositionally biased region" description="Acidic residues" evidence="5">
    <location>
        <begin position="287"/>
        <end position="300"/>
    </location>
</feature>
<dbReference type="EMBL" id="VDMD01000001">
    <property type="protein sequence ID" value="TRM68973.1"/>
    <property type="molecule type" value="Genomic_DNA"/>
</dbReference>
<dbReference type="SUPFAM" id="SSF90209">
    <property type="entry name" value="Ran binding protein zinc finger-like"/>
    <property type="match status" value="1"/>
</dbReference>
<evidence type="ECO:0000259" key="6">
    <source>
        <dbReference type="PROSITE" id="PS50199"/>
    </source>
</evidence>
<gene>
    <name evidence="8" type="ORF">BD626DRAFT_472515</name>
</gene>
<evidence type="ECO:0000256" key="4">
    <source>
        <dbReference type="PROSITE-ProRule" id="PRU00322"/>
    </source>
</evidence>
<feature type="region of interest" description="Disordered" evidence="5">
    <location>
        <begin position="400"/>
        <end position="432"/>
    </location>
</feature>
<sequence length="479" mass="52160">MVHLRLNEREANPNPHINFITALRMHGEEGQESAKQLLLALAAQVRPVMKDHGFAVNSLEEYEHNQVFLGRNWNAGETVELVLRRPDGSFMPTHFIMSTFCHELAHIKHMNHGPAFQALWKQLRIEVRRLQDRGYYGDGYWSSGVRLGDSAPVQGQGVDSGDFLPEYMCGGAQTRQRPTAMRRRRGPRRPRETVASLHTGRQTAKKRKAGARVTSKYAFEGQGTTLSGEDPKAGGKGSGFGKRAASKSAREERLLAIEKRLQALQGQTAASTSASDATPAATVEIDSSTDDEDDYIEETDTERRQRLREADGDEIDQNKVTSWDDYADDFVFGASGSSTNPLAGSSSSTRQGPSTASTSKLAEAKPMSIGAKGKAPSSIGLGKLVQSEIDLRNKESLGMAFVKNDSTRKLGGRPRQPEPDAPRAHPASPTQDGEQWSCSACTFINAAGHLACSICATPRGDGAGMARRSALRAFVHGWL</sequence>
<dbReference type="Proteomes" id="UP000320762">
    <property type="component" value="Unassembled WGS sequence"/>
</dbReference>
<proteinExistence type="predicted"/>
<dbReference type="PROSITE" id="PS50199">
    <property type="entry name" value="ZF_RANBP2_2"/>
    <property type="match status" value="1"/>
</dbReference>
<evidence type="ECO:0000256" key="2">
    <source>
        <dbReference type="ARBA" id="ARBA00022771"/>
    </source>
</evidence>
<dbReference type="Pfam" id="PF08325">
    <property type="entry name" value="WLM"/>
    <property type="match status" value="1"/>
</dbReference>
<accession>A0A550CW35</accession>
<feature type="compositionally biased region" description="Low complexity" evidence="5">
    <location>
        <begin position="268"/>
        <end position="286"/>
    </location>
</feature>
<dbReference type="OrthoDB" id="447842at2759"/>
<keyword evidence="1" id="KW-0479">Metal-binding</keyword>
<reference evidence="8 9" key="1">
    <citation type="journal article" date="2019" name="New Phytol.">
        <title>Comparative genomics reveals unique wood-decay strategies and fruiting body development in the Schizophyllaceae.</title>
        <authorList>
            <person name="Almasi E."/>
            <person name="Sahu N."/>
            <person name="Krizsan K."/>
            <person name="Balint B."/>
            <person name="Kovacs G.M."/>
            <person name="Kiss B."/>
            <person name="Cseklye J."/>
            <person name="Drula E."/>
            <person name="Henrissat B."/>
            <person name="Nagy I."/>
            <person name="Chovatia M."/>
            <person name="Adam C."/>
            <person name="LaButti K."/>
            <person name="Lipzen A."/>
            <person name="Riley R."/>
            <person name="Grigoriev I.V."/>
            <person name="Nagy L.G."/>
        </authorList>
    </citation>
    <scope>NUCLEOTIDE SEQUENCE [LARGE SCALE GENOMIC DNA]</scope>
    <source>
        <strain evidence="8 9">NL-1724</strain>
    </source>
</reference>
<evidence type="ECO:0000256" key="3">
    <source>
        <dbReference type="ARBA" id="ARBA00022833"/>
    </source>
</evidence>
<dbReference type="PANTHER" id="PTHR46622">
    <property type="entry name" value="DNA-DEPENDENT METALLOPROTEASE WSS1"/>
    <property type="match status" value="1"/>
</dbReference>
<dbReference type="SMART" id="SM00547">
    <property type="entry name" value="ZnF_RBZ"/>
    <property type="match status" value="1"/>
</dbReference>